<dbReference type="EMBL" id="JARO02001289">
    <property type="protein sequence ID" value="KPP75917.1"/>
    <property type="molecule type" value="Genomic_DNA"/>
</dbReference>
<feature type="transmembrane region" description="Helical" evidence="1">
    <location>
        <begin position="26"/>
        <end position="50"/>
    </location>
</feature>
<reference evidence="2 3" key="1">
    <citation type="submission" date="2015-08" db="EMBL/GenBank/DDBJ databases">
        <title>The genome of the Asian arowana (Scleropages formosus).</title>
        <authorList>
            <person name="Tan M.H."/>
            <person name="Gan H.M."/>
            <person name="Croft L.J."/>
            <person name="Austin C.M."/>
        </authorList>
    </citation>
    <scope>NUCLEOTIDE SEQUENCE [LARGE SCALE GENOMIC DNA]</scope>
    <source>
        <strain evidence="2">Aro1</strain>
    </source>
</reference>
<organism evidence="2 3">
    <name type="scientific">Scleropages formosus</name>
    <name type="common">Asian bonytongue</name>
    <name type="synonym">Osteoglossum formosum</name>
    <dbReference type="NCBI Taxonomy" id="113540"/>
    <lineage>
        <taxon>Eukaryota</taxon>
        <taxon>Metazoa</taxon>
        <taxon>Chordata</taxon>
        <taxon>Craniata</taxon>
        <taxon>Vertebrata</taxon>
        <taxon>Euteleostomi</taxon>
        <taxon>Actinopterygii</taxon>
        <taxon>Neopterygii</taxon>
        <taxon>Teleostei</taxon>
        <taxon>Osteoglossocephala</taxon>
        <taxon>Osteoglossomorpha</taxon>
        <taxon>Osteoglossiformes</taxon>
        <taxon>Osteoglossidae</taxon>
        <taxon>Scleropages</taxon>
    </lineage>
</organism>
<dbReference type="Proteomes" id="UP000034805">
    <property type="component" value="Unassembled WGS sequence"/>
</dbReference>
<protein>
    <submittedName>
        <fullName evidence="2">Uncharacterized protein</fullName>
    </submittedName>
</protein>
<keyword evidence="1" id="KW-1133">Transmembrane helix</keyword>
<evidence type="ECO:0000256" key="1">
    <source>
        <dbReference type="SAM" id="Phobius"/>
    </source>
</evidence>
<accession>A0A0P7XLE9</accession>
<sequence>DLSENQIQGIPRKAFRGAVDIKNLRFVSRCSVGLAWETSFAFALMIYVVFERMTCAAYVSPDLRWLSRLPYGTIG</sequence>
<evidence type="ECO:0000313" key="3">
    <source>
        <dbReference type="Proteomes" id="UP000034805"/>
    </source>
</evidence>
<comment type="caution">
    <text evidence="2">The sequence shown here is derived from an EMBL/GenBank/DDBJ whole genome shotgun (WGS) entry which is preliminary data.</text>
</comment>
<evidence type="ECO:0000313" key="2">
    <source>
        <dbReference type="EMBL" id="KPP75917.1"/>
    </source>
</evidence>
<proteinExistence type="predicted"/>
<gene>
    <name evidence="2" type="ORF">Z043_104789</name>
</gene>
<keyword evidence="1" id="KW-0812">Transmembrane</keyword>
<dbReference type="AlphaFoldDB" id="A0A0P7XLE9"/>
<name>A0A0P7XLE9_SCLFO</name>
<keyword evidence="1" id="KW-0472">Membrane</keyword>
<feature type="non-terminal residue" evidence="2">
    <location>
        <position position="1"/>
    </location>
</feature>